<evidence type="ECO:0000256" key="1">
    <source>
        <dbReference type="SAM" id="MobiDB-lite"/>
    </source>
</evidence>
<dbReference type="AlphaFoldDB" id="A0A426ZCS7"/>
<name>A0A426ZCS7_ENSVE</name>
<reference evidence="2 3" key="1">
    <citation type="journal article" date="2014" name="Agronomy (Basel)">
        <title>A Draft Genome Sequence for Ensete ventricosum, the Drought-Tolerant Tree Against Hunger.</title>
        <authorList>
            <person name="Harrison J."/>
            <person name="Moore K.A."/>
            <person name="Paszkiewicz K."/>
            <person name="Jones T."/>
            <person name="Grant M."/>
            <person name="Ambacheew D."/>
            <person name="Muzemil S."/>
            <person name="Studholme D.J."/>
        </authorList>
    </citation>
    <scope>NUCLEOTIDE SEQUENCE [LARGE SCALE GENOMIC DNA]</scope>
</reference>
<protein>
    <submittedName>
        <fullName evidence="2">Uncharacterized protein</fullName>
    </submittedName>
</protein>
<sequence length="110" mass="12618">MMKLTSCSIIEPTRSRTRVRRINFLLQISTTKKRRKGKGRGDRGREEERGGERRASSFFDALPWRFSRCRVKRLGRRDEPPGGKRNRGHSARVEHPAITCLQHGASLSSS</sequence>
<feature type="compositionally biased region" description="Basic and acidic residues" evidence="1">
    <location>
        <begin position="39"/>
        <end position="54"/>
    </location>
</feature>
<comment type="caution">
    <text evidence="2">The sequence shown here is derived from an EMBL/GenBank/DDBJ whole genome shotgun (WGS) entry which is preliminary data.</text>
</comment>
<accession>A0A426ZCS7</accession>
<evidence type="ECO:0000313" key="3">
    <source>
        <dbReference type="Proteomes" id="UP000287651"/>
    </source>
</evidence>
<feature type="region of interest" description="Disordered" evidence="1">
    <location>
        <begin position="28"/>
        <end position="54"/>
    </location>
</feature>
<evidence type="ECO:0000313" key="2">
    <source>
        <dbReference type="EMBL" id="RRT61726.1"/>
    </source>
</evidence>
<feature type="region of interest" description="Disordered" evidence="1">
    <location>
        <begin position="73"/>
        <end position="110"/>
    </location>
</feature>
<dbReference type="Proteomes" id="UP000287651">
    <property type="component" value="Unassembled WGS sequence"/>
</dbReference>
<dbReference type="EMBL" id="AMZH03007274">
    <property type="protein sequence ID" value="RRT61726.1"/>
    <property type="molecule type" value="Genomic_DNA"/>
</dbReference>
<organism evidence="2 3">
    <name type="scientific">Ensete ventricosum</name>
    <name type="common">Abyssinian banana</name>
    <name type="synonym">Musa ensete</name>
    <dbReference type="NCBI Taxonomy" id="4639"/>
    <lineage>
        <taxon>Eukaryota</taxon>
        <taxon>Viridiplantae</taxon>
        <taxon>Streptophyta</taxon>
        <taxon>Embryophyta</taxon>
        <taxon>Tracheophyta</taxon>
        <taxon>Spermatophyta</taxon>
        <taxon>Magnoliopsida</taxon>
        <taxon>Liliopsida</taxon>
        <taxon>Zingiberales</taxon>
        <taxon>Musaceae</taxon>
        <taxon>Ensete</taxon>
    </lineage>
</organism>
<proteinExistence type="predicted"/>
<gene>
    <name evidence="2" type="ORF">B296_00042429</name>
</gene>